<organism evidence="14 15">
    <name type="scientific">Nitrosomonas oligotropha</name>
    <dbReference type="NCBI Taxonomy" id="42354"/>
    <lineage>
        <taxon>Bacteria</taxon>
        <taxon>Pseudomonadati</taxon>
        <taxon>Pseudomonadota</taxon>
        <taxon>Betaproteobacteria</taxon>
        <taxon>Nitrosomonadales</taxon>
        <taxon>Nitrosomonadaceae</taxon>
        <taxon>Nitrosomonas</taxon>
    </lineage>
</organism>
<dbReference type="SUPFAM" id="SSF54292">
    <property type="entry name" value="2Fe-2S ferredoxin-like"/>
    <property type="match status" value="1"/>
</dbReference>
<dbReference type="SUPFAM" id="SSF54862">
    <property type="entry name" value="4Fe-4S ferredoxins"/>
    <property type="match status" value="1"/>
</dbReference>
<dbReference type="Gene3D" id="2.20.25.90">
    <property type="entry name" value="ADC-like domains"/>
    <property type="match status" value="1"/>
</dbReference>
<dbReference type="PROSITE" id="PS00641">
    <property type="entry name" value="COMPLEX1_75K_1"/>
    <property type="match status" value="1"/>
</dbReference>
<dbReference type="InterPro" id="IPR036010">
    <property type="entry name" value="2Fe-2S_ferredoxin-like_sf"/>
</dbReference>
<dbReference type="GO" id="GO:0051539">
    <property type="term" value="F:4 iron, 4 sulfur cluster binding"/>
    <property type="evidence" value="ECO:0007669"/>
    <property type="project" value="UniProtKB-KW"/>
</dbReference>
<name>A0A5C7VTD1_9PROT</name>
<dbReference type="Gene3D" id="3.30.70.20">
    <property type="match status" value="1"/>
</dbReference>
<dbReference type="PROSITE" id="PS51839">
    <property type="entry name" value="4FE4S_HC3"/>
    <property type="match status" value="1"/>
</dbReference>
<dbReference type="AlphaFoldDB" id="A0A5C7VTD1"/>
<keyword evidence="6 10" id="KW-0408">Iron</keyword>
<dbReference type="InterPro" id="IPR010228">
    <property type="entry name" value="NADH_UbQ_OxRdtase_Gsu"/>
</dbReference>
<dbReference type="Pfam" id="PF22117">
    <property type="entry name" value="Fer4_Nqo3"/>
    <property type="match status" value="1"/>
</dbReference>
<evidence type="ECO:0000256" key="9">
    <source>
        <dbReference type="ARBA" id="ARBA00047712"/>
    </source>
</evidence>
<accession>A0A5C7VTD1</accession>
<dbReference type="GO" id="GO:0016020">
    <property type="term" value="C:membrane"/>
    <property type="evidence" value="ECO:0007669"/>
    <property type="project" value="InterPro"/>
</dbReference>
<dbReference type="GO" id="GO:0016651">
    <property type="term" value="F:oxidoreductase activity, acting on NAD(P)H"/>
    <property type="evidence" value="ECO:0007669"/>
    <property type="project" value="InterPro"/>
</dbReference>
<evidence type="ECO:0000259" key="12">
    <source>
        <dbReference type="PROSITE" id="PS51669"/>
    </source>
</evidence>
<dbReference type="InterPro" id="IPR050123">
    <property type="entry name" value="Prok_molybdopt-oxidoreductase"/>
</dbReference>
<dbReference type="Pfam" id="PF00384">
    <property type="entry name" value="Molybdopterin"/>
    <property type="match status" value="1"/>
</dbReference>
<evidence type="ECO:0000256" key="8">
    <source>
        <dbReference type="ARBA" id="ARBA00023027"/>
    </source>
</evidence>
<keyword evidence="5 10" id="KW-1278">Translocase</keyword>
<gene>
    <name evidence="14" type="ORF">E6Q60_05850</name>
</gene>
<dbReference type="Gene3D" id="3.10.20.740">
    <property type="match status" value="1"/>
</dbReference>
<keyword evidence="10" id="KW-0001">2Fe-2S</keyword>
<evidence type="ECO:0000256" key="5">
    <source>
        <dbReference type="ARBA" id="ARBA00022967"/>
    </source>
</evidence>
<dbReference type="Gene3D" id="3.40.50.740">
    <property type="match status" value="2"/>
</dbReference>
<dbReference type="Gene3D" id="3.40.228.10">
    <property type="entry name" value="Dimethylsulfoxide Reductase, domain 2"/>
    <property type="match status" value="1"/>
</dbReference>
<dbReference type="PROSITE" id="PS00642">
    <property type="entry name" value="COMPLEX1_75K_2"/>
    <property type="match status" value="1"/>
</dbReference>
<dbReference type="FunFam" id="3.10.20.740:FF:000001">
    <property type="entry name" value="NADH-quinone oxidoreductase subunit G"/>
    <property type="match status" value="1"/>
</dbReference>
<feature type="domain" description="2Fe-2S ferredoxin-type" evidence="11">
    <location>
        <begin position="1"/>
        <end position="78"/>
    </location>
</feature>
<dbReference type="NCBIfam" id="TIGR01973">
    <property type="entry name" value="NuoG"/>
    <property type="match status" value="1"/>
</dbReference>
<dbReference type="PROSITE" id="PS00643">
    <property type="entry name" value="COMPLEX1_75K_3"/>
    <property type="match status" value="1"/>
</dbReference>
<evidence type="ECO:0000256" key="7">
    <source>
        <dbReference type="ARBA" id="ARBA00023014"/>
    </source>
</evidence>
<dbReference type="Pfam" id="PF13510">
    <property type="entry name" value="Fer2_4"/>
    <property type="match status" value="1"/>
</dbReference>
<comment type="cofactor">
    <cofactor evidence="10">
        <name>[2Fe-2S] cluster</name>
        <dbReference type="ChEBI" id="CHEBI:190135"/>
    </cofactor>
    <text evidence="10">Binds 1 [2Fe-2S] cluster per subunit.</text>
</comment>
<keyword evidence="4 10" id="KW-0479">Metal-binding</keyword>
<keyword evidence="8 10" id="KW-0520">NAD</keyword>
<dbReference type="InterPro" id="IPR019574">
    <property type="entry name" value="NADH_UbQ_OxRdtase_Gsu_4Fe4S-bd"/>
</dbReference>
<comment type="catalytic activity">
    <reaction evidence="9 10">
        <text>a quinone + NADH + 5 H(+)(in) = a quinol + NAD(+) + 4 H(+)(out)</text>
        <dbReference type="Rhea" id="RHEA:57888"/>
        <dbReference type="ChEBI" id="CHEBI:15378"/>
        <dbReference type="ChEBI" id="CHEBI:24646"/>
        <dbReference type="ChEBI" id="CHEBI:57540"/>
        <dbReference type="ChEBI" id="CHEBI:57945"/>
        <dbReference type="ChEBI" id="CHEBI:132124"/>
    </reaction>
</comment>
<dbReference type="Proteomes" id="UP000321055">
    <property type="component" value="Unassembled WGS sequence"/>
</dbReference>
<sequence>MVNIEIDGKQVSVPKGSTIMDGAKQIGVYIPHFCYHKKLSIAANCRMCLVQVEKAPKPLPACATPVMDGMKVYTHSQQAVTAQKGVMEFLLINHPLDCPICDQGGECQLQDLAVGYGASGSRYTEAKRVVVNKNLGPLISTDMTRCIHCTRCVRFGQEVAGIMELGMAGRGEHSEILAFVGKTIDSELSGNVIDLCPVGALVSKPFRYSARTWELSRRKSISPHCGLGSNLVVQVKQNRVMRVLPRDNEAINECWLSDKDRFSYEGLNSEDRLTRPMIKREGQWFECDWQEALEFTAHSLQTVKQKHGAKSLAALGSAHSTSEELYLLQKLVRAMGSGNIDHRLRQSDFRADKNMLGIPWLGASIADISQLKSALIIGSTLRKDHPLIAQRMRQAVKNGMKLNIVNPVDDDLLVKVAHKAIVSPASITRVLAEILKAAAEIKGTGLTDELKQLVNSINIPSTANAFAIASSLIENAPAAIYLGNISQHHPDYSIIGLLADLIGRLTGASYGVLGESANSVGAYLAGAIPEISAISIAAKLNYAESGLTAAQMLQFDDDLAKEKCKAFILMNVEPEFDTYDSYQALKTIQSSEFVVSLTAYKGNGKDYADVLLPITPFTETSGTYVNTEGKVQSFNGVVSPLGEARPAWKVLRVLANLLELEKFDYETAEQVREEIFPAGVDINQYLNNKSKHYDTAIAINESHHIQRIGEIPIYQADPIVRRAESLQATHDAAKPKAWMPAAMLEKLGITAGDQVRIKQGEGFVQLEAAQDEKLPVNCVRIAGAHPKTVALGALFGEIVLEKL</sequence>
<dbReference type="InterPro" id="IPR054351">
    <property type="entry name" value="NADH_UbQ_OxRdtase_ferredoxin"/>
</dbReference>
<evidence type="ECO:0000259" key="11">
    <source>
        <dbReference type="PROSITE" id="PS51085"/>
    </source>
</evidence>
<dbReference type="InterPro" id="IPR000283">
    <property type="entry name" value="NADH_UbQ_OxRdtase_75kDa_su_CS"/>
</dbReference>
<dbReference type="InterPro" id="IPR006963">
    <property type="entry name" value="Mopterin_OxRdtase_4Fe-4S_dom"/>
</dbReference>
<dbReference type="CDD" id="cd00207">
    <property type="entry name" value="fer2"/>
    <property type="match status" value="1"/>
</dbReference>
<dbReference type="SMART" id="SM00929">
    <property type="entry name" value="NADH-G_4Fe-4S_3"/>
    <property type="match status" value="1"/>
</dbReference>
<feature type="domain" description="4Fe-4S His(Cys)3-ligated-type" evidence="13">
    <location>
        <begin position="78"/>
        <end position="117"/>
    </location>
</feature>
<reference evidence="14 15" key="1">
    <citation type="submission" date="2018-09" db="EMBL/GenBank/DDBJ databases">
        <title>Metagenome Assembled Genomes from an Advanced Water Purification Facility.</title>
        <authorList>
            <person name="Stamps B.W."/>
            <person name="Spear J.R."/>
        </authorList>
    </citation>
    <scope>NUCLEOTIDE SEQUENCE [LARGE SCALE GENOMIC DNA]</scope>
    <source>
        <strain evidence="14">Bin_54_1</strain>
    </source>
</reference>
<dbReference type="PANTHER" id="PTHR43105:SF13">
    <property type="entry name" value="NADH-UBIQUINONE OXIDOREDUCTASE 75 KDA SUBUNIT, MITOCHONDRIAL"/>
    <property type="match status" value="1"/>
</dbReference>
<protein>
    <recommendedName>
        <fullName evidence="10">NADH-quinone oxidoreductase</fullName>
        <ecNumber evidence="10">7.1.1.-</ecNumber>
    </recommendedName>
</protein>
<dbReference type="EC" id="7.1.1.-" evidence="10"/>
<evidence type="ECO:0000256" key="3">
    <source>
        <dbReference type="ARBA" id="ARBA00022485"/>
    </source>
</evidence>
<dbReference type="InterPro" id="IPR006656">
    <property type="entry name" value="Mopterin_OxRdtase"/>
</dbReference>
<dbReference type="Pfam" id="PF10588">
    <property type="entry name" value="NADH-G_4Fe-4S_3"/>
    <property type="match status" value="1"/>
</dbReference>
<dbReference type="FunFam" id="3.30.70.20:FF:000002">
    <property type="entry name" value="NADH-ubiquinone oxidoreductase 75 kDa subunit"/>
    <property type="match status" value="1"/>
</dbReference>
<comment type="function">
    <text evidence="10">NDH-1 shuttles electrons from NADH, via FMN and iron-sulfur (Fe-S) centers, to quinones in the respiratory chain. Couples the redox reaction to proton translocation (for every two electrons transferred, four hydrogen ions are translocated across the cytoplasmic membrane), and thus conserves the redox energy in a proton gradient.</text>
</comment>
<comment type="cofactor">
    <cofactor evidence="1 10">
        <name>[4Fe-4S] cluster</name>
        <dbReference type="ChEBI" id="CHEBI:49883"/>
    </cofactor>
</comment>
<dbReference type="CDD" id="cd02772">
    <property type="entry name" value="MopB_NDH-1_NuoG2"/>
    <property type="match status" value="1"/>
</dbReference>
<proteinExistence type="inferred from homology"/>
<evidence type="ECO:0000313" key="15">
    <source>
        <dbReference type="Proteomes" id="UP000321055"/>
    </source>
</evidence>
<dbReference type="GO" id="GO:0008137">
    <property type="term" value="F:NADH dehydrogenase (ubiquinone) activity"/>
    <property type="evidence" value="ECO:0007669"/>
    <property type="project" value="UniProtKB-UniRule"/>
</dbReference>
<evidence type="ECO:0000256" key="6">
    <source>
        <dbReference type="ARBA" id="ARBA00023004"/>
    </source>
</evidence>
<dbReference type="PROSITE" id="PS51085">
    <property type="entry name" value="2FE2S_FER_2"/>
    <property type="match status" value="1"/>
</dbReference>
<evidence type="ECO:0000256" key="10">
    <source>
        <dbReference type="RuleBase" id="RU003525"/>
    </source>
</evidence>
<dbReference type="GO" id="GO:0046872">
    <property type="term" value="F:metal ion binding"/>
    <property type="evidence" value="ECO:0007669"/>
    <property type="project" value="UniProtKB-UniRule"/>
</dbReference>
<dbReference type="GO" id="GO:0048038">
    <property type="term" value="F:quinone binding"/>
    <property type="evidence" value="ECO:0007669"/>
    <property type="project" value="UniProtKB-UniRule"/>
</dbReference>
<evidence type="ECO:0000259" key="13">
    <source>
        <dbReference type="PROSITE" id="PS51839"/>
    </source>
</evidence>
<keyword evidence="14" id="KW-0560">Oxidoreductase</keyword>
<keyword evidence="3 10" id="KW-0004">4Fe-4S</keyword>
<feature type="domain" description="4Fe-4S Mo/W bis-MGD-type" evidence="12">
    <location>
        <begin position="215"/>
        <end position="271"/>
    </location>
</feature>
<dbReference type="PANTHER" id="PTHR43105">
    <property type="entry name" value="RESPIRATORY NITRATE REDUCTASE"/>
    <property type="match status" value="1"/>
</dbReference>
<comment type="similarity">
    <text evidence="2 10">Belongs to the complex I 75 kDa subunit family.</text>
</comment>
<dbReference type="EMBL" id="SSFX01000040">
    <property type="protein sequence ID" value="TXI28946.1"/>
    <property type="molecule type" value="Genomic_DNA"/>
</dbReference>
<evidence type="ECO:0000313" key="14">
    <source>
        <dbReference type="EMBL" id="TXI28946.1"/>
    </source>
</evidence>
<dbReference type="Pfam" id="PF22151">
    <property type="entry name" value="Fer4_NDSU1"/>
    <property type="match status" value="1"/>
</dbReference>
<evidence type="ECO:0000256" key="2">
    <source>
        <dbReference type="ARBA" id="ARBA00005404"/>
    </source>
</evidence>
<dbReference type="InterPro" id="IPR001041">
    <property type="entry name" value="2Fe-2S_ferredoxin-type"/>
</dbReference>
<dbReference type="PROSITE" id="PS51669">
    <property type="entry name" value="4FE4S_MOW_BIS_MGD"/>
    <property type="match status" value="1"/>
</dbReference>
<dbReference type="GO" id="GO:0042773">
    <property type="term" value="P:ATP synthesis coupled electron transport"/>
    <property type="evidence" value="ECO:0007669"/>
    <property type="project" value="InterPro"/>
</dbReference>
<keyword evidence="7 10" id="KW-0411">Iron-sulfur</keyword>
<keyword evidence="10" id="KW-0874">Quinone</keyword>
<evidence type="ECO:0000256" key="4">
    <source>
        <dbReference type="ARBA" id="ARBA00022723"/>
    </source>
</evidence>
<dbReference type="GO" id="GO:0051537">
    <property type="term" value="F:2 iron, 2 sulfur cluster binding"/>
    <property type="evidence" value="ECO:0007669"/>
    <property type="project" value="UniProtKB-UniRule"/>
</dbReference>
<dbReference type="SUPFAM" id="SSF53706">
    <property type="entry name" value="Formate dehydrogenase/DMSO reductase, domains 1-3"/>
    <property type="match status" value="1"/>
</dbReference>
<comment type="caution">
    <text evidence="14">The sequence shown here is derived from an EMBL/GenBank/DDBJ whole genome shotgun (WGS) entry which is preliminary data.</text>
</comment>
<evidence type="ECO:0000256" key="1">
    <source>
        <dbReference type="ARBA" id="ARBA00001966"/>
    </source>
</evidence>